<evidence type="ECO:0000313" key="5">
    <source>
        <dbReference type="Proteomes" id="UP001058461"/>
    </source>
</evidence>
<reference evidence="4" key="1">
    <citation type="submission" date="2021-04" db="EMBL/GenBank/DDBJ databases">
        <title>Oceanospirillales bacteria with DddD are important DMSP degraders in coastal seawater.</title>
        <authorList>
            <person name="Liu J."/>
        </authorList>
    </citation>
    <scope>NUCLEOTIDE SEQUENCE</scope>
    <source>
        <strain evidence="4">D13-1</strain>
    </source>
</reference>
<dbReference type="SMART" id="SM00304">
    <property type="entry name" value="HAMP"/>
    <property type="match status" value="1"/>
</dbReference>
<dbReference type="EMBL" id="CP073347">
    <property type="protein sequence ID" value="UTW13332.1"/>
    <property type="molecule type" value="Genomic_DNA"/>
</dbReference>
<dbReference type="CDD" id="cd00077">
    <property type="entry name" value="HDc"/>
    <property type="match status" value="2"/>
</dbReference>
<dbReference type="SUPFAM" id="SSF55781">
    <property type="entry name" value="GAF domain-like"/>
    <property type="match status" value="1"/>
</dbReference>
<evidence type="ECO:0000313" key="4">
    <source>
        <dbReference type="EMBL" id="UTW13332.1"/>
    </source>
</evidence>
<dbReference type="Proteomes" id="UP001058461">
    <property type="component" value="Chromosome"/>
</dbReference>
<dbReference type="Gene3D" id="3.30.450.20">
    <property type="entry name" value="PAS domain"/>
    <property type="match status" value="2"/>
</dbReference>
<feature type="transmembrane region" description="Helical" evidence="1">
    <location>
        <begin position="350"/>
        <end position="367"/>
    </location>
</feature>
<dbReference type="InterPro" id="IPR003660">
    <property type="entry name" value="HAMP_dom"/>
</dbReference>
<proteinExistence type="predicted"/>
<accession>A0ABY5HLR4</accession>
<dbReference type="InterPro" id="IPR037522">
    <property type="entry name" value="HD_GYP_dom"/>
</dbReference>
<dbReference type="Gene3D" id="6.10.340.10">
    <property type="match status" value="1"/>
</dbReference>
<dbReference type="SMART" id="SM00471">
    <property type="entry name" value="HDc"/>
    <property type="match status" value="1"/>
</dbReference>
<keyword evidence="1" id="KW-1133">Transmembrane helix</keyword>
<keyword evidence="1" id="KW-0472">Membrane</keyword>
<protein>
    <submittedName>
        <fullName evidence="4">HAMP domain-containing protein</fullName>
    </submittedName>
</protein>
<dbReference type="Gene3D" id="3.30.450.40">
    <property type="match status" value="1"/>
</dbReference>
<evidence type="ECO:0000256" key="1">
    <source>
        <dbReference type="SAM" id="Phobius"/>
    </source>
</evidence>
<dbReference type="RefSeq" id="WP_255855507.1">
    <property type="nucleotide sequence ID" value="NZ_CP073347.1"/>
</dbReference>
<dbReference type="PANTHER" id="PTHR45228">
    <property type="entry name" value="CYCLIC DI-GMP PHOSPHODIESTERASE TM_0186-RELATED"/>
    <property type="match status" value="1"/>
</dbReference>
<dbReference type="Pfam" id="PF13487">
    <property type="entry name" value="HD_5"/>
    <property type="match status" value="1"/>
</dbReference>
<sequence>MSSTKPRHYPLHLQITALFMLLILLLGGSLTWYHYRQSSDLILTASAQLFEQYGERLRLEFLRTYQPIVQLINMLALDSIVKAQTATERLTRLTLLARALEQRPQVTALQIGYASGDYLVVRPINGDRLSASLQPPGGSHLIAQSISTDPQGRRQQQDYFFDVDLRLIEQRDTAPSDYDPRQQNWYQLALEHDRHGVTEPYFFPTIGKVGITLSGRDPLQGTVIAADVALDRLSRSISELHITPRSEIVLLDQNFNALAYRDPGKLVLLEQHRIIDIARLDSLGSRVLDAASKPVAAGERRFRLEFDRETWRAELYALEAADGIHFELLILVPENELLSEALRIRRQSNLITGIILMLALPLTWLLARQIARPLRQLALEASQIRRFQLDQPISTRSRIREIDDLGHSMRVMKDTLNQFLGMLGAMSEETAFVPLIELICTQTMSVSQAAGAAIYLVNDDDTRLELASLKLAEATGAAPLLPPCALHGDHQLADCLLHETSLSQTLTHSSIDHPMYPLLQALHTGRLQVISIPLKNRNRESVGVLCLLYGNSQAHCENDLLDFIETLSGFASLTLENRQLIGKEKALLEAFIELIAGAIDAKSPHTGGHCARVPALTEMLARAACDSSDPAFADFSLNDDQWEELHIASWLHDCGKITTPETVVEKATKLETFHDRIHEIRTRFEVLKRDAELRFWRQLHDAKDTERQTLKVRLEATLARELGQLDDDFAFVAQCNLGREQMAQSDQQRLRTLARREWLRTLDDRLGISWEARQRRPGGTVSLPVRETLLADKDFHLIPRTEADYIPANNPWGFRLHQPQHLYNQGELYNLLINAGTLTPEERYKINDHIVQTIIMLEKLPYPRHLRGIPEIAGGHHERMDGRGYPRGLTGEQMSLPARMMAIADIFEALTAADRPYKEPKRLSEALLIMGQMRDRGHIDPHLFRLFLHSGVCEQYACQYLTPAQRDPVDIRRYL</sequence>
<evidence type="ECO:0000259" key="2">
    <source>
        <dbReference type="PROSITE" id="PS50885"/>
    </source>
</evidence>
<feature type="domain" description="HAMP" evidence="2">
    <location>
        <begin position="368"/>
        <end position="421"/>
    </location>
</feature>
<organism evidence="4 5">
    <name type="scientific">Marinobacterium rhizophilum</name>
    <dbReference type="NCBI Taxonomy" id="420402"/>
    <lineage>
        <taxon>Bacteria</taxon>
        <taxon>Pseudomonadati</taxon>
        <taxon>Pseudomonadota</taxon>
        <taxon>Gammaproteobacteria</taxon>
        <taxon>Oceanospirillales</taxon>
        <taxon>Oceanospirillaceae</taxon>
        <taxon>Marinobacterium</taxon>
    </lineage>
</organism>
<dbReference type="PANTHER" id="PTHR45228:SF5">
    <property type="entry name" value="CYCLIC DI-GMP PHOSPHODIESTERASE VC_1348-RELATED"/>
    <property type="match status" value="1"/>
</dbReference>
<dbReference type="PROSITE" id="PS51832">
    <property type="entry name" value="HD_GYP"/>
    <property type="match status" value="1"/>
</dbReference>
<dbReference type="CDD" id="cd06225">
    <property type="entry name" value="HAMP"/>
    <property type="match status" value="1"/>
</dbReference>
<dbReference type="InterPro" id="IPR029016">
    <property type="entry name" value="GAF-like_dom_sf"/>
</dbReference>
<keyword evidence="1" id="KW-0812">Transmembrane</keyword>
<dbReference type="InterPro" id="IPR003607">
    <property type="entry name" value="HD/PDEase_dom"/>
</dbReference>
<feature type="domain" description="HD-GYP" evidence="3">
    <location>
        <begin position="755"/>
        <end position="963"/>
    </location>
</feature>
<dbReference type="SUPFAM" id="SSF109604">
    <property type="entry name" value="HD-domain/PDEase-like"/>
    <property type="match status" value="2"/>
</dbReference>
<keyword evidence="5" id="KW-1185">Reference proteome</keyword>
<dbReference type="Gene3D" id="1.10.3210.10">
    <property type="entry name" value="Hypothetical protein af1432"/>
    <property type="match status" value="2"/>
</dbReference>
<gene>
    <name evidence="4" type="ORF">KDW95_06660</name>
</gene>
<dbReference type="PROSITE" id="PS50885">
    <property type="entry name" value="HAMP"/>
    <property type="match status" value="1"/>
</dbReference>
<evidence type="ECO:0000259" key="3">
    <source>
        <dbReference type="PROSITE" id="PS51832"/>
    </source>
</evidence>
<dbReference type="InterPro" id="IPR052020">
    <property type="entry name" value="Cyclic_di-GMP/3'3'-cGAMP_PDE"/>
</dbReference>
<dbReference type="SUPFAM" id="SSF158472">
    <property type="entry name" value="HAMP domain-like"/>
    <property type="match status" value="1"/>
</dbReference>
<name>A0ABY5HLR4_9GAMM</name>
<feature type="transmembrane region" description="Helical" evidence="1">
    <location>
        <begin position="12"/>
        <end position="33"/>
    </location>
</feature>
<dbReference type="Pfam" id="PF00672">
    <property type="entry name" value="HAMP"/>
    <property type="match status" value="1"/>
</dbReference>